<dbReference type="AlphaFoldDB" id="A0A427YWS1"/>
<keyword evidence="8" id="KW-1185">Reference proteome</keyword>
<evidence type="ECO:0000256" key="3">
    <source>
        <dbReference type="ARBA" id="ARBA00022692"/>
    </source>
</evidence>
<dbReference type="GO" id="GO:0022857">
    <property type="term" value="F:transmembrane transporter activity"/>
    <property type="evidence" value="ECO:0007669"/>
    <property type="project" value="TreeGrafter"/>
</dbReference>
<evidence type="ECO:0000313" key="8">
    <source>
        <dbReference type="Proteomes" id="UP000279259"/>
    </source>
</evidence>
<feature type="transmembrane region" description="Helical" evidence="6">
    <location>
        <begin position="65"/>
        <end position="86"/>
    </location>
</feature>
<dbReference type="PANTHER" id="PTHR43791:SF59">
    <property type="entry name" value="TRANSPORTER, PUTATIVE (AFU_ORTHOLOGUE AFUA_1G06550)-RELATED"/>
    <property type="match status" value="1"/>
</dbReference>
<reference evidence="7 8" key="1">
    <citation type="submission" date="2018-11" db="EMBL/GenBank/DDBJ databases">
        <title>Genome sequence of Saitozyma podzolica DSM 27192.</title>
        <authorList>
            <person name="Aliyu H."/>
            <person name="Gorte O."/>
            <person name="Ochsenreither K."/>
        </authorList>
    </citation>
    <scope>NUCLEOTIDE SEQUENCE [LARGE SCALE GENOMIC DNA]</scope>
    <source>
        <strain evidence="7 8">DSM 27192</strain>
    </source>
</reference>
<evidence type="ECO:0000256" key="1">
    <source>
        <dbReference type="ARBA" id="ARBA00004141"/>
    </source>
</evidence>
<gene>
    <name evidence="7" type="ORF">EHS25_000639</name>
</gene>
<sequence>MGCYYVLYLYAGLQPMLYSWANLNAAGTAKRVVTTATLFVGQCIGKIVGPQLYFSWQAPYYHSGLTANIICWAALFVLVISMGAYLKLLNRRKAAQRVELGLPADLKDMSIMSLEEAAAYREELRASLAAQGKSEAALFD</sequence>
<evidence type="ECO:0008006" key="9">
    <source>
        <dbReference type="Google" id="ProtNLM"/>
    </source>
</evidence>
<keyword evidence="3 6" id="KW-0812">Transmembrane</keyword>
<comment type="caution">
    <text evidence="7">The sequence shown here is derived from an EMBL/GenBank/DDBJ whole genome shotgun (WGS) entry which is preliminary data.</text>
</comment>
<dbReference type="EMBL" id="RSCD01000001">
    <property type="protein sequence ID" value="RSH95547.1"/>
    <property type="molecule type" value="Genomic_DNA"/>
</dbReference>
<evidence type="ECO:0000256" key="5">
    <source>
        <dbReference type="ARBA" id="ARBA00023136"/>
    </source>
</evidence>
<dbReference type="PANTHER" id="PTHR43791">
    <property type="entry name" value="PERMEASE-RELATED"/>
    <property type="match status" value="1"/>
</dbReference>
<evidence type="ECO:0000256" key="6">
    <source>
        <dbReference type="SAM" id="Phobius"/>
    </source>
</evidence>
<keyword evidence="5 6" id="KW-0472">Membrane</keyword>
<name>A0A427YWS1_9TREE</name>
<keyword evidence="4 6" id="KW-1133">Transmembrane helix</keyword>
<keyword evidence="2" id="KW-0813">Transport</keyword>
<dbReference type="GO" id="GO:0016020">
    <property type="term" value="C:membrane"/>
    <property type="evidence" value="ECO:0007669"/>
    <property type="project" value="UniProtKB-SubCell"/>
</dbReference>
<dbReference type="OrthoDB" id="6730379at2759"/>
<organism evidence="7 8">
    <name type="scientific">Saitozyma podzolica</name>
    <dbReference type="NCBI Taxonomy" id="1890683"/>
    <lineage>
        <taxon>Eukaryota</taxon>
        <taxon>Fungi</taxon>
        <taxon>Dikarya</taxon>
        <taxon>Basidiomycota</taxon>
        <taxon>Agaricomycotina</taxon>
        <taxon>Tremellomycetes</taxon>
        <taxon>Tremellales</taxon>
        <taxon>Trimorphomycetaceae</taxon>
        <taxon>Saitozyma</taxon>
    </lineage>
</organism>
<evidence type="ECO:0000313" key="7">
    <source>
        <dbReference type="EMBL" id="RSH95547.1"/>
    </source>
</evidence>
<proteinExistence type="predicted"/>
<dbReference type="Proteomes" id="UP000279259">
    <property type="component" value="Unassembled WGS sequence"/>
</dbReference>
<accession>A0A427YWS1</accession>
<evidence type="ECO:0000256" key="2">
    <source>
        <dbReference type="ARBA" id="ARBA00022448"/>
    </source>
</evidence>
<comment type="subcellular location">
    <subcellularLocation>
        <location evidence="1">Membrane</location>
        <topology evidence="1">Multi-pass membrane protein</topology>
    </subcellularLocation>
</comment>
<evidence type="ECO:0000256" key="4">
    <source>
        <dbReference type="ARBA" id="ARBA00022989"/>
    </source>
</evidence>
<protein>
    <recommendedName>
        <fullName evidence="9">Major facilitator superfamily (MFS) profile domain-containing protein</fullName>
    </recommendedName>
</protein>